<proteinExistence type="predicted"/>
<gene>
    <name evidence="1" type="ORF">EI77_00886</name>
</gene>
<dbReference type="RefSeq" id="WP_133793516.1">
    <property type="nucleotide sequence ID" value="NZ_SOCA01000001.1"/>
</dbReference>
<accession>A0A4R7SSW8</accession>
<organism evidence="1 2">
    <name type="scientific">Prosthecobacter fusiformis</name>
    <dbReference type="NCBI Taxonomy" id="48464"/>
    <lineage>
        <taxon>Bacteria</taxon>
        <taxon>Pseudomonadati</taxon>
        <taxon>Verrucomicrobiota</taxon>
        <taxon>Verrucomicrobiia</taxon>
        <taxon>Verrucomicrobiales</taxon>
        <taxon>Verrucomicrobiaceae</taxon>
        <taxon>Prosthecobacter</taxon>
    </lineage>
</organism>
<keyword evidence="2" id="KW-1185">Reference proteome</keyword>
<dbReference type="EMBL" id="SOCA01000001">
    <property type="protein sequence ID" value="TDU81576.1"/>
    <property type="molecule type" value="Genomic_DNA"/>
</dbReference>
<dbReference type="Proteomes" id="UP000295662">
    <property type="component" value="Unassembled WGS sequence"/>
</dbReference>
<evidence type="ECO:0000313" key="1">
    <source>
        <dbReference type="EMBL" id="TDU81576.1"/>
    </source>
</evidence>
<dbReference type="AlphaFoldDB" id="A0A4R7SSW8"/>
<dbReference type="Pfam" id="PF19875">
    <property type="entry name" value="DUF6348"/>
    <property type="match status" value="1"/>
</dbReference>
<protein>
    <submittedName>
        <fullName evidence="1">Uncharacterized protein</fullName>
    </submittedName>
</protein>
<evidence type="ECO:0000313" key="2">
    <source>
        <dbReference type="Proteomes" id="UP000295662"/>
    </source>
</evidence>
<dbReference type="InterPro" id="IPR045929">
    <property type="entry name" value="DUF6348"/>
</dbReference>
<sequence>MNTKASQFAHAFCEVLNDLMPGWSVFDEAIFGPDDAVIRFSEQHKVDSDGHVDVAFSFQDSDPSGLILWDCVSGFGESTADCASSAAQLWGGTSAAALLELKYSRSGQFADHLHGHEEGGMTGWHCICSPIMGYGLGESGNALQDWWLSRQTVLPAISTSLSDLQDGVPHAIKIFFGGLNIAEVRVDGEIHERASSTLLSLDWPRIEPFGFLRVFVIALHRE</sequence>
<name>A0A4R7SSW8_9BACT</name>
<reference evidence="1 2" key="1">
    <citation type="submission" date="2019-03" db="EMBL/GenBank/DDBJ databases">
        <title>Genomic Encyclopedia of Archaeal and Bacterial Type Strains, Phase II (KMG-II): from individual species to whole genera.</title>
        <authorList>
            <person name="Goeker M."/>
        </authorList>
    </citation>
    <scope>NUCLEOTIDE SEQUENCE [LARGE SCALE GENOMIC DNA]</scope>
    <source>
        <strain evidence="1 2">ATCC 25309</strain>
    </source>
</reference>
<comment type="caution">
    <text evidence="1">The sequence shown here is derived from an EMBL/GenBank/DDBJ whole genome shotgun (WGS) entry which is preliminary data.</text>
</comment>
<dbReference type="OrthoDB" id="3293258at2"/>